<dbReference type="Proteomes" id="UP001153069">
    <property type="component" value="Unassembled WGS sequence"/>
</dbReference>
<organism evidence="2 3">
    <name type="scientific">Seminavis robusta</name>
    <dbReference type="NCBI Taxonomy" id="568900"/>
    <lineage>
        <taxon>Eukaryota</taxon>
        <taxon>Sar</taxon>
        <taxon>Stramenopiles</taxon>
        <taxon>Ochrophyta</taxon>
        <taxon>Bacillariophyta</taxon>
        <taxon>Bacillariophyceae</taxon>
        <taxon>Bacillariophycidae</taxon>
        <taxon>Naviculales</taxon>
        <taxon>Naviculaceae</taxon>
        <taxon>Seminavis</taxon>
    </lineage>
</organism>
<protein>
    <submittedName>
        <fullName evidence="2">Uncharacterized protein</fullName>
    </submittedName>
</protein>
<feature type="compositionally biased region" description="Acidic residues" evidence="1">
    <location>
        <begin position="69"/>
        <end position="81"/>
    </location>
</feature>
<comment type="caution">
    <text evidence="2">The sequence shown here is derived from an EMBL/GenBank/DDBJ whole genome shotgun (WGS) entry which is preliminary data.</text>
</comment>
<gene>
    <name evidence="2" type="ORF">SEMRO_761_G198470.1</name>
</gene>
<dbReference type="OrthoDB" id="10555980at2759"/>
<feature type="compositionally biased region" description="Basic and acidic residues" evidence="1">
    <location>
        <begin position="32"/>
        <end position="49"/>
    </location>
</feature>
<evidence type="ECO:0000256" key="1">
    <source>
        <dbReference type="SAM" id="MobiDB-lite"/>
    </source>
</evidence>
<reference evidence="2" key="1">
    <citation type="submission" date="2020-06" db="EMBL/GenBank/DDBJ databases">
        <authorList>
            <consortium name="Plant Systems Biology data submission"/>
        </authorList>
    </citation>
    <scope>NUCLEOTIDE SEQUENCE</scope>
    <source>
        <strain evidence="2">D6</strain>
    </source>
</reference>
<accession>A0A9N8HMP0</accession>
<proteinExistence type="predicted"/>
<keyword evidence="3" id="KW-1185">Reference proteome</keyword>
<dbReference type="AlphaFoldDB" id="A0A9N8HMP0"/>
<name>A0A9N8HMP0_9STRA</name>
<evidence type="ECO:0000313" key="3">
    <source>
        <dbReference type="Proteomes" id="UP001153069"/>
    </source>
</evidence>
<sequence length="145" mass="16132">MVGGKGWENNDFLDSLGGGDEDREQAQQNYEQFKETRESFNQRQAERMKSPQAQAFLKQQQSRAQQESFFDDDDSLEDESYGDLGVSSGGSRFRNLMQKSQQMKRGMGGGGASFVDPSTGLEQKFVVPLEPDEGASDNNTDGELE</sequence>
<feature type="region of interest" description="Disordered" evidence="1">
    <location>
        <begin position="1"/>
        <end position="145"/>
    </location>
</feature>
<dbReference type="EMBL" id="CAICTM010000760">
    <property type="protein sequence ID" value="CAB9516103.1"/>
    <property type="molecule type" value="Genomic_DNA"/>
</dbReference>
<feature type="compositionally biased region" description="Acidic residues" evidence="1">
    <location>
        <begin position="130"/>
        <end position="145"/>
    </location>
</feature>
<evidence type="ECO:0000313" key="2">
    <source>
        <dbReference type="EMBL" id="CAB9516103.1"/>
    </source>
</evidence>
<feature type="compositionally biased region" description="Polar residues" evidence="1">
    <location>
        <begin position="51"/>
        <end position="66"/>
    </location>
</feature>